<dbReference type="AlphaFoldDB" id="A0A177NNK1"/>
<evidence type="ECO:0008006" key="5">
    <source>
        <dbReference type="Google" id="ProtNLM"/>
    </source>
</evidence>
<evidence type="ECO:0000256" key="1">
    <source>
        <dbReference type="SAM" id="Phobius"/>
    </source>
</evidence>
<organism evidence="3 4">
    <name type="scientific">Methylomonas koyamae</name>
    <dbReference type="NCBI Taxonomy" id="702114"/>
    <lineage>
        <taxon>Bacteria</taxon>
        <taxon>Pseudomonadati</taxon>
        <taxon>Pseudomonadota</taxon>
        <taxon>Gammaproteobacteria</taxon>
        <taxon>Methylococcales</taxon>
        <taxon>Methylococcaceae</taxon>
        <taxon>Methylomonas</taxon>
    </lineage>
</organism>
<evidence type="ECO:0000313" key="3">
    <source>
        <dbReference type="EMBL" id="OAI19535.1"/>
    </source>
</evidence>
<reference evidence="3 4" key="1">
    <citation type="submission" date="2016-03" db="EMBL/GenBank/DDBJ databases">
        <authorList>
            <person name="Ploux O."/>
        </authorList>
    </citation>
    <scope>NUCLEOTIDE SEQUENCE [LARGE SCALE GENOMIC DNA]</scope>
    <source>
        <strain evidence="3 4">R-45378</strain>
    </source>
</reference>
<feature type="signal peptide" evidence="2">
    <location>
        <begin position="1"/>
        <end position="19"/>
    </location>
</feature>
<protein>
    <recommendedName>
        <fullName evidence="5">LPXTG cell wall anchor domain-containing protein</fullName>
    </recommendedName>
</protein>
<proteinExistence type="predicted"/>
<sequence length="67" mass="7332">MNKFLLALVLSMLVNAAQAHNRPDLDSVSHRLEHLALDTASQPYLYALGLTVIAGLVLLARRGGRHQ</sequence>
<name>A0A177NNK1_9GAMM</name>
<dbReference type="Proteomes" id="UP000077857">
    <property type="component" value="Unassembled WGS sequence"/>
</dbReference>
<keyword evidence="1" id="KW-1133">Transmembrane helix</keyword>
<comment type="caution">
    <text evidence="3">The sequence shown here is derived from an EMBL/GenBank/DDBJ whole genome shotgun (WGS) entry which is preliminary data.</text>
</comment>
<keyword evidence="2" id="KW-0732">Signal</keyword>
<evidence type="ECO:0000313" key="4">
    <source>
        <dbReference type="Proteomes" id="UP000077857"/>
    </source>
</evidence>
<feature type="transmembrane region" description="Helical" evidence="1">
    <location>
        <begin position="43"/>
        <end position="60"/>
    </location>
</feature>
<feature type="chain" id="PRO_5008069393" description="LPXTG cell wall anchor domain-containing protein" evidence="2">
    <location>
        <begin position="20"/>
        <end position="67"/>
    </location>
</feature>
<accession>A0A177NNK1</accession>
<dbReference type="RefSeq" id="WP_064039504.1">
    <property type="nucleotide sequence ID" value="NZ_LUUJ01000048.1"/>
</dbReference>
<gene>
    <name evidence="3" type="ORF">A1507_07055</name>
</gene>
<keyword evidence="1" id="KW-0472">Membrane</keyword>
<dbReference type="EMBL" id="LUUJ01000048">
    <property type="protein sequence ID" value="OAI19535.1"/>
    <property type="molecule type" value="Genomic_DNA"/>
</dbReference>
<dbReference type="OrthoDB" id="9880720at2"/>
<evidence type="ECO:0000256" key="2">
    <source>
        <dbReference type="SAM" id="SignalP"/>
    </source>
</evidence>
<keyword evidence="1" id="KW-0812">Transmembrane</keyword>